<dbReference type="Gene3D" id="3.30.530.20">
    <property type="match status" value="1"/>
</dbReference>
<organism evidence="1 2">
    <name type="scientific">Cryptosporangium japonicum</name>
    <dbReference type="NCBI Taxonomy" id="80872"/>
    <lineage>
        <taxon>Bacteria</taxon>
        <taxon>Bacillati</taxon>
        <taxon>Actinomycetota</taxon>
        <taxon>Actinomycetes</taxon>
        <taxon>Cryptosporangiales</taxon>
        <taxon>Cryptosporangiaceae</taxon>
        <taxon>Cryptosporangium</taxon>
    </lineage>
</organism>
<dbReference type="InterPro" id="IPR023393">
    <property type="entry name" value="START-like_dom_sf"/>
</dbReference>
<protein>
    <submittedName>
        <fullName evidence="1">SRPBCC family protein</fullName>
    </submittedName>
</protein>
<dbReference type="InterPro" id="IPR019587">
    <property type="entry name" value="Polyketide_cyclase/dehydratase"/>
</dbReference>
<keyword evidence="2" id="KW-1185">Reference proteome</keyword>
<dbReference type="EMBL" id="BAAAGX010000016">
    <property type="protein sequence ID" value="GAA0250913.1"/>
    <property type="molecule type" value="Genomic_DNA"/>
</dbReference>
<evidence type="ECO:0000313" key="1">
    <source>
        <dbReference type="EMBL" id="GAA0250913.1"/>
    </source>
</evidence>
<dbReference type="RefSeq" id="WP_344650380.1">
    <property type="nucleotide sequence ID" value="NZ_BAAAGX010000016.1"/>
</dbReference>
<dbReference type="Proteomes" id="UP001500967">
    <property type="component" value="Unassembled WGS sequence"/>
</dbReference>
<gene>
    <name evidence="1" type="ORF">GCM10009539_40040</name>
</gene>
<dbReference type="SUPFAM" id="SSF55961">
    <property type="entry name" value="Bet v1-like"/>
    <property type="match status" value="1"/>
</dbReference>
<evidence type="ECO:0000313" key="2">
    <source>
        <dbReference type="Proteomes" id="UP001500967"/>
    </source>
</evidence>
<sequence>MPHTYTVHAHSAAEPHAVFALLLRAGTWPLWSPLDRAELEGGGDPDAPAQVGDVRVFRTGPSVSREPVLELVPDRRFVYGNVGGLFRSYRAVIDLAPSPDGGTDVTWSATLEPKLPGTGRFWAWYLGRFVQRMADGLARYAAGRSTGAR</sequence>
<dbReference type="CDD" id="cd07821">
    <property type="entry name" value="PYR_PYL_RCAR_like"/>
    <property type="match status" value="1"/>
</dbReference>
<comment type="caution">
    <text evidence="1">The sequence shown here is derived from an EMBL/GenBank/DDBJ whole genome shotgun (WGS) entry which is preliminary data.</text>
</comment>
<dbReference type="Pfam" id="PF10604">
    <property type="entry name" value="Polyketide_cyc2"/>
    <property type="match status" value="1"/>
</dbReference>
<name>A0ABP3E5W9_9ACTN</name>
<proteinExistence type="predicted"/>
<reference evidence="2" key="1">
    <citation type="journal article" date="2019" name="Int. J. Syst. Evol. Microbiol.">
        <title>The Global Catalogue of Microorganisms (GCM) 10K type strain sequencing project: providing services to taxonomists for standard genome sequencing and annotation.</title>
        <authorList>
            <consortium name="The Broad Institute Genomics Platform"/>
            <consortium name="The Broad Institute Genome Sequencing Center for Infectious Disease"/>
            <person name="Wu L."/>
            <person name="Ma J."/>
        </authorList>
    </citation>
    <scope>NUCLEOTIDE SEQUENCE [LARGE SCALE GENOMIC DNA]</scope>
    <source>
        <strain evidence="2">JCM 10425</strain>
    </source>
</reference>
<accession>A0ABP3E5W9</accession>